<feature type="DNA-binding region" description="Homeobox" evidence="5">
    <location>
        <begin position="76"/>
        <end position="135"/>
    </location>
</feature>
<feature type="domain" description="Homeobox" evidence="8">
    <location>
        <begin position="74"/>
        <end position="134"/>
    </location>
</feature>
<evidence type="ECO:0000256" key="2">
    <source>
        <dbReference type="ARBA" id="ARBA00023125"/>
    </source>
</evidence>
<reference evidence="9 10" key="1">
    <citation type="journal article" date="2019" name="BMC Genomics">
        <title>Chromosome level assembly and comparative genome analysis confirm lager-brewing yeasts originated from a single hybridization.</title>
        <authorList>
            <person name="Salazar A.N."/>
            <person name="Gorter de Vries A.R."/>
            <person name="van den Broek M."/>
            <person name="Brouwers N."/>
            <person name="de la Torre Cortes P."/>
            <person name="Kuijpers N.G.A."/>
            <person name="Daran J.G."/>
            <person name="Abeel T."/>
        </authorList>
    </citation>
    <scope>NUCLEOTIDE SEQUENCE [LARGE SCALE GENOMIC DNA]</scope>
    <source>
        <strain evidence="9 10">CBS 1483</strain>
    </source>
</reference>
<organism evidence="9 10">
    <name type="scientific">Saccharomyces pastorianus</name>
    <name type="common">Lager yeast</name>
    <name type="synonym">Saccharomyces cerevisiae x Saccharomyces eubayanus</name>
    <dbReference type="NCBI Taxonomy" id="27292"/>
    <lineage>
        <taxon>Eukaryota</taxon>
        <taxon>Fungi</taxon>
        <taxon>Dikarya</taxon>
        <taxon>Ascomycota</taxon>
        <taxon>Saccharomycotina</taxon>
        <taxon>Saccharomycetes</taxon>
        <taxon>Saccharomycetales</taxon>
        <taxon>Saccharomycetaceae</taxon>
        <taxon>Saccharomyces</taxon>
    </lineage>
</organism>
<keyword evidence="10" id="KW-1185">Reference proteome</keyword>
<feature type="compositionally biased region" description="Basic and acidic residues" evidence="7">
    <location>
        <begin position="323"/>
        <end position="332"/>
    </location>
</feature>
<evidence type="ECO:0000313" key="10">
    <source>
        <dbReference type="Proteomes" id="UP000501346"/>
    </source>
</evidence>
<evidence type="ECO:0000256" key="5">
    <source>
        <dbReference type="PROSITE-ProRule" id="PRU00108"/>
    </source>
</evidence>
<dbReference type="SUPFAM" id="SSF81995">
    <property type="entry name" value="beta-sandwich domain of Sec23/24"/>
    <property type="match status" value="1"/>
</dbReference>
<feature type="region of interest" description="Disordered" evidence="7">
    <location>
        <begin position="16"/>
        <end position="87"/>
    </location>
</feature>
<dbReference type="PROSITE" id="PS00027">
    <property type="entry name" value="HOMEOBOX_1"/>
    <property type="match status" value="1"/>
</dbReference>
<evidence type="ECO:0000256" key="1">
    <source>
        <dbReference type="ARBA" id="ARBA00004123"/>
    </source>
</evidence>
<protein>
    <submittedName>
        <fullName evidence="9">Transcription factor</fullName>
    </submittedName>
</protein>
<evidence type="ECO:0000256" key="3">
    <source>
        <dbReference type="ARBA" id="ARBA00023155"/>
    </source>
</evidence>
<dbReference type="GO" id="GO:0005634">
    <property type="term" value="C:nucleus"/>
    <property type="evidence" value="ECO:0007669"/>
    <property type="project" value="UniProtKB-SubCell"/>
</dbReference>
<evidence type="ECO:0000256" key="7">
    <source>
        <dbReference type="SAM" id="MobiDB-lite"/>
    </source>
</evidence>
<feature type="compositionally biased region" description="Low complexity" evidence="7">
    <location>
        <begin position="24"/>
        <end position="51"/>
    </location>
</feature>
<feature type="compositionally biased region" description="Low complexity" evidence="7">
    <location>
        <begin position="62"/>
        <end position="73"/>
    </location>
</feature>
<dbReference type="GO" id="GO:0000981">
    <property type="term" value="F:DNA-binding transcription factor activity, RNA polymerase II-specific"/>
    <property type="evidence" value="ECO:0007669"/>
    <property type="project" value="InterPro"/>
</dbReference>
<sequence>MMEEFSYDHDFNTHFATDLDYLQHDQQQQQQQHDQQHNQQQQPQPQPIQTQNLEHDHDQHTNDMSASSNASDSGPQRPKRTRAKGEALDVLKRKFEINPTPSLVERKKISDLIGMPEKNVRIWFQNRRAKLRKKQHGSNKDTIPSSQSREIANDYDRGSTDNNLVTTTSTSSIFHDEDLTFFDRIPLNSNNNYYFFDICSITVGSWNRMKSGALQRRNFQSIKELRNLSPIKINNIMSNATDLMVLISKKNSEINYFFSAMANNTKILFRIFFPLSSVTNCSLTLETDDDIINSNNTSDKNNSNTNNDDDNDDNSNEDNDNSSEDKRNAKDNFGELKLTVTRSPTFAVYFLNNAPDEDPNLNNQWSICDDFSEGRQVNDAFVGGSNIPHTLKGLQKSLRFMNSLILDYKSSNEILPTINTAIPTAAVPQQNIAPPFLNTNSSATDSNPNTNLEDSLFFDHDLLSSSITNTNNGQGSNNGRQASKDDTLNLLDTTVNSNNNHNANNEENHLAQEHLSNDADIVANPNDHLLSLPTDSELPNTPDFLKNTNELTDEHRWI</sequence>
<dbReference type="SUPFAM" id="SSF46689">
    <property type="entry name" value="Homeodomain-like"/>
    <property type="match status" value="1"/>
</dbReference>
<dbReference type="PROSITE" id="PS50071">
    <property type="entry name" value="HOMEOBOX_2"/>
    <property type="match status" value="1"/>
</dbReference>
<dbReference type="Gene3D" id="1.10.10.60">
    <property type="entry name" value="Homeodomain-like"/>
    <property type="match status" value="1"/>
</dbReference>
<feature type="compositionally biased region" description="Polar residues" evidence="7">
    <location>
        <begin position="140"/>
        <end position="150"/>
    </location>
</feature>
<dbReference type="PANTHER" id="PTHR24324">
    <property type="entry name" value="HOMEOBOX PROTEIN HHEX"/>
    <property type="match status" value="1"/>
</dbReference>
<dbReference type="InterPro" id="IPR051000">
    <property type="entry name" value="Homeobox_DNA-bind_prot"/>
</dbReference>
<dbReference type="AlphaFoldDB" id="A0A6C1DQI1"/>
<evidence type="ECO:0000259" key="8">
    <source>
        <dbReference type="PROSITE" id="PS50071"/>
    </source>
</evidence>
<dbReference type="Pfam" id="PF00046">
    <property type="entry name" value="Homeodomain"/>
    <property type="match status" value="1"/>
</dbReference>
<evidence type="ECO:0000256" key="6">
    <source>
        <dbReference type="RuleBase" id="RU000682"/>
    </source>
</evidence>
<dbReference type="EMBL" id="CP048985">
    <property type="protein sequence ID" value="QID78434.1"/>
    <property type="molecule type" value="Genomic_DNA"/>
</dbReference>
<dbReference type="OrthoDB" id="6159439at2759"/>
<dbReference type="GO" id="GO:0030154">
    <property type="term" value="P:cell differentiation"/>
    <property type="evidence" value="ECO:0007669"/>
    <property type="project" value="TreeGrafter"/>
</dbReference>
<dbReference type="InterPro" id="IPR017970">
    <property type="entry name" value="Homeobox_CS"/>
</dbReference>
<keyword evidence="2 5" id="KW-0238">DNA-binding</keyword>
<feature type="compositionally biased region" description="Acidic residues" evidence="7">
    <location>
        <begin position="307"/>
        <end position="322"/>
    </location>
</feature>
<dbReference type="InterPro" id="IPR001356">
    <property type="entry name" value="HD"/>
</dbReference>
<name>A0A6C1DQI1_SACPS</name>
<dbReference type="FunFam" id="1.10.10.60:FF:000519">
    <property type="entry name" value="Homeobox transcription factor"/>
    <property type="match status" value="1"/>
</dbReference>
<dbReference type="SMART" id="SM00389">
    <property type="entry name" value="HOX"/>
    <property type="match status" value="1"/>
</dbReference>
<keyword evidence="4 5" id="KW-0539">Nucleus</keyword>
<feature type="compositionally biased region" description="Low complexity" evidence="7">
    <location>
        <begin position="292"/>
        <end position="306"/>
    </location>
</feature>
<dbReference type="Proteomes" id="UP000501346">
    <property type="component" value="Chromosome ScIV"/>
</dbReference>
<feature type="region of interest" description="Disordered" evidence="7">
    <location>
        <begin position="292"/>
        <end position="332"/>
    </location>
</feature>
<evidence type="ECO:0000256" key="4">
    <source>
        <dbReference type="ARBA" id="ARBA00023242"/>
    </source>
</evidence>
<comment type="subcellular location">
    <subcellularLocation>
        <location evidence="1 5 6">Nucleus</location>
    </subcellularLocation>
</comment>
<feature type="region of interest" description="Disordered" evidence="7">
    <location>
        <begin position="533"/>
        <end position="558"/>
    </location>
</feature>
<keyword evidence="3 5" id="KW-0371">Homeobox</keyword>
<proteinExistence type="predicted"/>
<evidence type="ECO:0000313" key="9">
    <source>
        <dbReference type="EMBL" id="QID78434.1"/>
    </source>
</evidence>
<gene>
    <name evidence="9" type="primary">PHO2_1</name>
    <name evidence="9" type="ORF">GRS66_000640</name>
</gene>
<dbReference type="GO" id="GO:0000978">
    <property type="term" value="F:RNA polymerase II cis-regulatory region sequence-specific DNA binding"/>
    <property type="evidence" value="ECO:0007669"/>
    <property type="project" value="TreeGrafter"/>
</dbReference>
<feature type="region of interest" description="Disordered" evidence="7">
    <location>
        <begin position="131"/>
        <end position="158"/>
    </location>
</feature>
<accession>A0A6C1DQI1</accession>
<dbReference type="PANTHER" id="PTHR24324:SF5">
    <property type="entry name" value="HEMATOPOIETICALLY-EXPRESSED HOMEOBOX PROTEIN HHEX"/>
    <property type="match status" value="1"/>
</dbReference>
<dbReference type="CDD" id="cd00086">
    <property type="entry name" value="homeodomain"/>
    <property type="match status" value="1"/>
</dbReference>
<dbReference type="InterPro" id="IPR009057">
    <property type="entry name" value="Homeodomain-like_sf"/>
</dbReference>